<dbReference type="AlphaFoldDB" id="A0A165SC72"/>
<evidence type="ECO:0000313" key="2">
    <source>
        <dbReference type="EMBL" id="KZS44831.1"/>
    </source>
</evidence>
<reference evidence="2" key="1">
    <citation type="journal article" date="2016" name="Genome Announc.">
        <title>Draft genomes of two strains of Paenibacillus glucanolyticus with capability to degrade lignocellulose.</title>
        <authorList>
            <person name="Mathews S.L."/>
            <person name="Pawlak J."/>
            <person name="Grunden A.M."/>
        </authorList>
    </citation>
    <scope>NUCLEOTIDE SEQUENCE [LARGE SCALE GENOMIC DNA]</scope>
    <source>
        <strain evidence="2">SLM1</strain>
    </source>
</reference>
<name>A0A165SC72_9BACL</name>
<accession>A0A165SC72</accession>
<organism evidence="2 3">
    <name type="scientific">Paenibacillus glucanolyticus</name>
    <dbReference type="NCBI Taxonomy" id="59843"/>
    <lineage>
        <taxon>Bacteria</taxon>
        <taxon>Bacillati</taxon>
        <taxon>Bacillota</taxon>
        <taxon>Bacilli</taxon>
        <taxon>Bacillales</taxon>
        <taxon>Paenibacillaceae</taxon>
        <taxon>Paenibacillus</taxon>
    </lineage>
</organism>
<keyword evidence="1" id="KW-0812">Transmembrane</keyword>
<dbReference type="Proteomes" id="UP000076796">
    <property type="component" value="Unassembled WGS sequence"/>
</dbReference>
<evidence type="ECO:0000256" key="1">
    <source>
        <dbReference type="SAM" id="Phobius"/>
    </source>
</evidence>
<keyword evidence="3" id="KW-1185">Reference proteome</keyword>
<protein>
    <submittedName>
        <fullName evidence="2">Uncharacterized protein</fullName>
    </submittedName>
</protein>
<feature type="transmembrane region" description="Helical" evidence="1">
    <location>
        <begin position="7"/>
        <end position="26"/>
    </location>
</feature>
<proteinExistence type="predicted"/>
<comment type="caution">
    <text evidence="2">The sequence shown here is derived from an EMBL/GenBank/DDBJ whole genome shotgun (WGS) entry which is preliminary data.</text>
</comment>
<dbReference type="EMBL" id="LWMH01000001">
    <property type="protein sequence ID" value="KZS44831.1"/>
    <property type="molecule type" value="Genomic_DNA"/>
</dbReference>
<feature type="transmembrane region" description="Helical" evidence="1">
    <location>
        <begin position="38"/>
        <end position="60"/>
    </location>
</feature>
<sequence length="68" mass="7747">MKKTDWFIALFFMALGLMCLMFSASYYRMGSFISEVGIFRLACIGMAVVGAAIYLIYRLIRFKQGKGK</sequence>
<dbReference type="OrthoDB" id="2643649at2"/>
<dbReference type="RefSeq" id="WP_036638565.1">
    <property type="nucleotide sequence ID" value="NZ_JBCMWP010000019.1"/>
</dbReference>
<gene>
    <name evidence="2" type="ORF">AWU65_02245</name>
</gene>
<keyword evidence="1" id="KW-0472">Membrane</keyword>
<evidence type="ECO:0000313" key="3">
    <source>
        <dbReference type="Proteomes" id="UP000076796"/>
    </source>
</evidence>
<keyword evidence="1" id="KW-1133">Transmembrane helix</keyword>